<dbReference type="GO" id="GO:0009103">
    <property type="term" value="P:lipopolysaccharide biosynthetic process"/>
    <property type="evidence" value="ECO:0007669"/>
    <property type="project" value="TreeGrafter"/>
</dbReference>
<gene>
    <name evidence="3" type="ORF">ADIWIN_0285</name>
</gene>
<organism evidence="3 4">
    <name type="scientific">Winogradskyella psychrotolerans RS-3</name>
    <dbReference type="NCBI Taxonomy" id="641526"/>
    <lineage>
        <taxon>Bacteria</taxon>
        <taxon>Pseudomonadati</taxon>
        <taxon>Bacteroidota</taxon>
        <taxon>Flavobacteriia</taxon>
        <taxon>Flavobacteriales</taxon>
        <taxon>Flavobacteriaceae</taxon>
        <taxon>Winogradskyella</taxon>
    </lineage>
</organism>
<reference evidence="3 4" key="1">
    <citation type="journal article" date="2013" name="Genome Announc.">
        <title>Draft Genome Sequence of Winogradskyella psychrotolerans RS-3T, Isolated from the Marine Transect of Kongsfjorden, Ny-Alesund, Svalbard, Arctic Ocean.</title>
        <authorList>
            <person name="Kumar Pinnaka A."/>
            <person name="Ara S."/>
            <person name="Singh A."/>
            <person name="Shivaji S."/>
        </authorList>
    </citation>
    <scope>NUCLEOTIDE SEQUENCE [LARGE SCALE GENOMIC DNA]</scope>
    <source>
        <strain evidence="3 4">RS-3</strain>
    </source>
</reference>
<dbReference type="CDD" id="cd03801">
    <property type="entry name" value="GT4_PimA-like"/>
    <property type="match status" value="1"/>
</dbReference>
<keyword evidence="4" id="KW-1185">Reference proteome</keyword>
<dbReference type="Gene3D" id="3.40.50.2000">
    <property type="entry name" value="Glycogen Phosphorylase B"/>
    <property type="match status" value="1"/>
</dbReference>
<name>S7VWQ2_9FLAO</name>
<comment type="caution">
    <text evidence="3">The sequence shown here is derived from an EMBL/GenBank/DDBJ whole genome shotgun (WGS) entry which is preliminary data.</text>
</comment>
<feature type="domain" description="Glycosyl transferase family 1" evidence="2">
    <location>
        <begin position="43"/>
        <end position="189"/>
    </location>
</feature>
<protein>
    <submittedName>
        <fullName evidence="3">Glycosyl transferase, group 1</fullName>
    </submittedName>
</protein>
<accession>S7VWQ2</accession>
<dbReference type="eggNOG" id="COG0438">
    <property type="taxonomic scope" value="Bacteria"/>
</dbReference>
<evidence type="ECO:0000313" key="3">
    <source>
        <dbReference type="EMBL" id="EPR74695.1"/>
    </source>
</evidence>
<dbReference type="STRING" id="641526.ADIWIN_0285"/>
<dbReference type="PANTHER" id="PTHR46401:SF2">
    <property type="entry name" value="GLYCOSYLTRANSFERASE WBBK-RELATED"/>
    <property type="match status" value="1"/>
</dbReference>
<dbReference type="EMBL" id="ATMR01000012">
    <property type="protein sequence ID" value="EPR74695.1"/>
    <property type="molecule type" value="Genomic_DNA"/>
</dbReference>
<dbReference type="GO" id="GO:0016757">
    <property type="term" value="F:glycosyltransferase activity"/>
    <property type="evidence" value="ECO:0007669"/>
    <property type="project" value="InterPro"/>
</dbReference>
<dbReference type="RefSeq" id="WP_020896966.1">
    <property type="nucleotide sequence ID" value="NZ_ATMR01000012.1"/>
</dbReference>
<keyword evidence="1 3" id="KW-0808">Transferase</keyword>
<dbReference type="SUPFAM" id="SSF53756">
    <property type="entry name" value="UDP-Glycosyltransferase/glycogen phosphorylase"/>
    <property type="match status" value="1"/>
</dbReference>
<dbReference type="Proteomes" id="UP000014962">
    <property type="component" value="Unassembled WGS sequence"/>
</dbReference>
<dbReference type="Pfam" id="PF00534">
    <property type="entry name" value="Glycos_transf_1"/>
    <property type="match status" value="1"/>
</dbReference>
<dbReference type="PATRIC" id="fig|641526.4.peg.284"/>
<proteinExistence type="predicted"/>
<sequence length="221" mass="25669">MVLLTYDSYKIHKKYYTVLPTQFSVLHNGIDTTKFYKLALHEKTEIKKTLESSDKTIFVWCSQDRPKKGVKLILDVWKRIFKERKNIQLWVIGVASDKQINGVRFLGRVPNDDLPKYYQVADCYLFPTLWQEGFGLSLIEALHCGCYCIAAQIGGVPEVLDYGRYGKLIDNPHFIDSWVSAIDEFLNEPLVFEPISKEKYSMNQWNSDMNKIISEAKINIE</sequence>
<dbReference type="AlphaFoldDB" id="S7VWQ2"/>
<dbReference type="InterPro" id="IPR001296">
    <property type="entry name" value="Glyco_trans_1"/>
</dbReference>
<dbReference type="PANTHER" id="PTHR46401">
    <property type="entry name" value="GLYCOSYLTRANSFERASE WBBK-RELATED"/>
    <property type="match status" value="1"/>
</dbReference>
<evidence type="ECO:0000313" key="4">
    <source>
        <dbReference type="Proteomes" id="UP000014962"/>
    </source>
</evidence>
<evidence type="ECO:0000259" key="2">
    <source>
        <dbReference type="Pfam" id="PF00534"/>
    </source>
</evidence>
<evidence type="ECO:0000256" key="1">
    <source>
        <dbReference type="ARBA" id="ARBA00022679"/>
    </source>
</evidence>